<dbReference type="RefSeq" id="WP_094404548.1">
    <property type="nucleotide sequence ID" value="NZ_NMVO01000001.1"/>
</dbReference>
<gene>
    <name evidence="2" type="ORF">CGZ94_02630</name>
</gene>
<sequence>MTSDAQSGLVPDPDHAGAYTVRVGGTDQSWVDPGDPTRLEFDYMQRIGDVLDTIAPAGERMRVVHVGGAGMSLARYVAATRPTSAQIVLEPDAELTEAVRATLPLPKRSGIKVRPVDGRVGIAAMPDEYAEVVIVDAFVGARVPAELTTMEFLGEVRRVLTGTGVLILNLTDRAPFAYTRRVLAGVGEWFGERLLSAEPATLKGRRFGNLLLAGSARALPTAALARRAAGSVFPYRLLHGPHLARFESGAAAYTDADAEQSPEPPGGPTVFR</sequence>
<accession>A0A255GQD0</accession>
<comment type="caution">
    <text evidence="2">The sequence shown here is derived from an EMBL/GenBank/DDBJ whole genome shotgun (WGS) entry which is preliminary data.</text>
</comment>
<dbReference type="Proteomes" id="UP000215896">
    <property type="component" value="Unassembled WGS sequence"/>
</dbReference>
<dbReference type="EMBL" id="NMVO01000001">
    <property type="protein sequence ID" value="OYO17791.1"/>
    <property type="molecule type" value="Genomic_DNA"/>
</dbReference>
<name>A0A255GQD0_9ACTN</name>
<dbReference type="SUPFAM" id="SSF53335">
    <property type="entry name" value="S-adenosyl-L-methionine-dependent methyltransferases"/>
    <property type="match status" value="1"/>
</dbReference>
<keyword evidence="3" id="KW-1185">Reference proteome</keyword>
<dbReference type="Gene3D" id="3.40.50.150">
    <property type="entry name" value="Vaccinia Virus protein VP39"/>
    <property type="match status" value="1"/>
</dbReference>
<dbReference type="InterPro" id="IPR029063">
    <property type="entry name" value="SAM-dependent_MTases_sf"/>
</dbReference>
<protein>
    <submittedName>
        <fullName evidence="2">Spermidine synthase</fullName>
    </submittedName>
</protein>
<dbReference type="OrthoDB" id="8221452at2"/>
<organism evidence="2 3">
    <name type="scientific">Enemella evansiae</name>
    <dbReference type="NCBI Taxonomy" id="2016499"/>
    <lineage>
        <taxon>Bacteria</taxon>
        <taxon>Bacillati</taxon>
        <taxon>Actinomycetota</taxon>
        <taxon>Actinomycetes</taxon>
        <taxon>Propionibacteriales</taxon>
        <taxon>Propionibacteriaceae</taxon>
        <taxon>Enemella</taxon>
    </lineage>
</organism>
<proteinExistence type="predicted"/>
<dbReference type="NCBIfam" id="NF037959">
    <property type="entry name" value="MFS_SpdSyn"/>
    <property type="match status" value="1"/>
</dbReference>
<dbReference type="GO" id="GO:0006596">
    <property type="term" value="P:polyamine biosynthetic process"/>
    <property type="evidence" value="ECO:0007669"/>
    <property type="project" value="UniProtKB-KW"/>
</dbReference>
<keyword evidence="1" id="KW-0620">Polyamine biosynthesis</keyword>
<dbReference type="AlphaFoldDB" id="A0A255GQD0"/>
<dbReference type="PANTHER" id="PTHR43317:SF1">
    <property type="entry name" value="THERMOSPERMINE SYNTHASE ACAULIS5"/>
    <property type="match status" value="1"/>
</dbReference>
<dbReference type="PANTHER" id="PTHR43317">
    <property type="entry name" value="THERMOSPERMINE SYNTHASE ACAULIS5"/>
    <property type="match status" value="1"/>
</dbReference>
<evidence type="ECO:0000313" key="3">
    <source>
        <dbReference type="Proteomes" id="UP000215896"/>
    </source>
</evidence>
<evidence type="ECO:0000256" key="1">
    <source>
        <dbReference type="ARBA" id="ARBA00023115"/>
    </source>
</evidence>
<evidence type="ECO:0000313" key="2">
    <source>
        <dbReference type="EMBL" id="OYO17791.1"/>
    </source>
</evidence>
<reference evidence="2 3" key="1">
    <citation type="submission" date="2017-07" db="EMBL/GenBank/DDBJ databases">
        <title>Draft whole genome sequences of clinical Proprionibacteriaceae strains.</title>
        <authorList>
            <person name="Bernier A.-M."/>
            <person name="Bernard K."/>
            <person name="Domingo M.-C."/>
        </authorList>
    </citation>
    <scope>NUCLEOTIDE SEQUENCE [LARGE SCALE GENOMIC DNA]</scope>
    <source>
        <strain evidence="2 3">NML 030167</strain>
    </source>
</reference>